<name>A0A177A2I3_9PEZI</name>
<dbReference type="VEuPathDB" id="FungiDB:GMDG_07441"/>
<protein>
    <submittedName>
        <fullName evidence="2">Uncharacterized protein</fullName>
    </submittedName>
</protein>
<dbReference type="AlphaFoldDB" id="A0A177A2I3"/>
<feature type="region of interest" description="Disordered" evidence="1">
    <location>
        <begin position="67"/>
        <end position="112"/>
    </location>
</feature>
<dbReference type="RefSeq" id="XP_024320593.1">
    <property type="nucleotide sequence ID" value="XM_024471792.1"/>
</dbReference>
<feature type="compositionally biased region" description="Basic residues" evidence="1">
    <location>
        <begin position="149"/>
        <end position="159"/>
    </location>
</feature>
<organism evidence="2">
    <name type="scientific">Pseudogymnoascus destructans</name>
    <dbReference type="NCBI Taxonomy" id="655981"/>
    <lineage>
        <taxon>Eukaryota</taxon>
        <taxon>Fungi</taxon>
        <taxon>Dikarya</taxon>
        <taxon>Ascomycota</taxon>
        <taxon>Pezizomycotina</taxon>
        <taxon>Leotiomycetes</taxon>
        <taxon>Thelebolales</taxon>
        <taxon>Thelebolaceae</taxon>
        <taxon>Pseudogymnoascus</taxon>
    </lineage>
</organism>
<feature type="compositionally biased region" description="Low complexity" evidence="1">
    <location>
        <begin position="67"/>
        <end position="80"/>
    </location>
</feature>
<dbReference type="EMBL" id="KV441410">
    <property type="protein sequence ID" value="OAF55293.1"/>
    <property type="molecule type" value="Genomic_DNA"/>
</dbReference>
<accession>A0A177A2I3</accession>
<evidence type="ECO:0000313" key="2">
    <source>
        <dbReference type="EMBL" id="OAF55293.1"/>
    </source>
</evidence>
<proteinExistence type="predicted"/>
<dbReference type="Proteomes" id="UP000077154">
    <property type="component" value="Unassembled WGS sequence"/>
</dbReference>
<feature type="compositionally biased region" description="Acidic residues" evidence="1">
    <location>
        <begin position="81"/>
        <end position="105"/>
    </location>
</feature>
<sequence length="171" mass="18568">MCIWGARQQMVRVWERGGAVLRKTVVVMTMEAAIIMAATTTMVTTTIIVAGGDVEGEVSGGEIEEASGVAEAAGEAGEIGVSEETEEAEEAEEIWVSEEADEERAAEEAEGHGVVKETLTKRQTHIARRVGAKRAITLQIKPDGDKAQRRISRQTQMHRRPGEGQAPMPWE</sequence>
<gene>
    <name evidence="2" type="ORF">VC83_08236</name>
</gene>
<evidence type="ECO:0000256" key="1">
    <source>
        <dbReference type="SAM" id="MobiDB-lite"/>
    </source>
</evidence>
<reference evidence="2" key="1">
    <citation type="submission" date="2016-03" db="EMBL/GenBank/DDBJ databases">
        <title>Updated assembly of Pseudogymnoascus destructans, the fungus causing white-nose syndrome of bats.</title>
        <authorList>
            <person name="Palmer J.M."/>
            <person name="Drees K.P."/>
            <person name="Foster J.T."/>
            <person name="Lindner D.L."/>
        </authorList>
    </citation>
    <scope>NUCLEOTIDE SEQUENCE [LARGE SCALE GENOMIC DNA]</scope>
    <source>
        <strain evidence="2">20631-21</strain>
    </source>
</reference>
<feature type="region of interest" description="Disordered" evidence="1">
    <location>
        <begin position="133"/>
        <end position="171"/>
    </location>
</feature>
<dbReference type="GeneID" id="36291278"/>